<proteinExistence type="predicted"/>
<keyword evidence="2" id="KW-1185">Reference proteome</keyword>
<accession>A0ACB8UB14</accession>
<comment type="caution">
    <text evidence="1">The sequence shown here is derived from an EMBL/GenBank/DDBJ whole genome shotgun (WGS) entry which is preliminary data.</text>
</comment>
<name>A0ACB8UB14_9APHY</name>
<dbReference type="Proteomes" id="UP001055072">
    <property type="component" value="Unassembled WGS sequence"/>
</dbReference>
<evidence type="ECO:0000313" key="2">
    <source>
        <dbReference type="Proteomes" id="UP001055072"/>
    </source>
</evidence>
<dbReference type="EMBL" id="MU274905">
    <property type="protein sequence ID" value="KAI0091532.1"/>
    <property type="molecule type" value="Genomic_DNA"/>
</dbReference>
<protein>
    <submittedName>
        <fullName evidence="1">Uncharacterized protein</fullName>
    </submittedName>
</protein>
<evidence type="ECO:0000313" key="1">
    <source>
        <dbReference type="EMBL" id="KAI0091532.1"/>
    </source>
</evidence>
<gene>
    <name evidence="1" type="ORF">BDY19DRAFT_930906</name>
</gene>
<sequence>MKSLKRILRRSTQQRLPSQLVIHEQEKVYSNMQQQERKLPIELLLRVFEYLSPQELINSRSVCQWFKEVIDGAPEVQYRIELYVYGYVHNDACTDIGVSQRLEALRAQTHFWKNPQFSWVPQDVPWSHGDLRYNHFHENLWVRSLNIGWTEHPWKFNAVQCVVLEPGRNGSAVLDTWKLQFPFAFDCYITYPSRGYIMLLDSILVGDPQCYIIRKVSLDSGQLLSEDMVPLGGPPLERWAGPVMDAAGGNAISIIRSALLPDTNQALLRVTLLDFPAMQVTVDTSIVVQDDSLIAVQLVEDDCLILHIMRGGKFETQVYTVKHQAPPDEDKLGLYLVTIFHFPEVQQDWVSPMTDMNFIVGGSGGGLVSRNVPPRPFVRQVEDPPLLVLRWYQRPDGTQSRVIHVVPLSVFTSVTHTFVPSRTPSEQTTHTQWEDWGPKKTRCFLDHRSFLPGNYTYQILFSDFTLLDFNQLDIARDLQRAAMTSSVSLDVKRKRRASIMQALRTASLSALRSKGVVEDIEIPGYSGGIVLQPNTIPKGEMFAQDVTTCLPYRRTKLEWTGPEPVFVYVGEVLVVCSKEVQDDGSTVHKFHTMQKQGCTY</sequence>
<organism evidence="1 2">
    <name type="scientific">Irpex rosettiformis</name>
    <dbReference type="NCBI Taxonomy" id="378272"/>
    <lineage>
        <taxon>Eukaryota</taxon>
        <taxon>Fungi</taxon>
        <taxon>Dikarya</taxon>
        <taxon>Basidiomycota</taxon>
        <taxon>Agaricomycotina</taxon>
        <taxon>Agaricomycetes</taxon>
        <taxon>Polyporales</taxon>
        <taxon>Irpicaceae</taxon>
        <taxon>Irpex</taxon>
    </lineage>
</organism>
<reference evidence="1" key="1">
    <citation type="journal article" date="2021" name="Environ. Microbiol.">
        <title>Gene family expansions and transcriptome signatures uncover fungal adaptations to wood decay.</title>
        <authorList>
            <person name="Hage H."/>
            <person name="Miyauchi S."/>
            <person name="Viragh M."/>
            <person name="Drula E."/>
            <person name="Min B."/>
            <person name="Chaduli D."/>
            <person name="Navarro D."/>
            <person name="Favel A."/>
            <person name="Norest M."/>
            <person name="Lesage-Meessen L."/>
            <person name="Balint B."/>
            <person name="Merenyi Z."/>
            <person name="de Eugenio L."/>
            <person name="Morin E."/>
            <person name="Martinez A.T."/>
            <person name="Baldrian P."/>
            <person name="Stursova M."/>
            <person name="Martinez M.J."/>
            <person name="Novotny C."/>
            <person name="Magnuson J.K."/>
            <person name="Spatafora J.W."/>
            <person name="Maurice S."/>
            <person name="Pangilinan J."/>
            <person name="Andreopoulos W."/>
            <person name="LaButti K."/>
            <person name="Hundley H."/>
            <person name="Na H."/>
            <person name="Kuo A."/>
            <person name="Barry K."/>
            <person name="Lipzen A."/>
            <person name="Henrissat B."/>
            <person name="Riley R."/>
            <person name="Ahrendt S."/>
            <person name="Nagy L.G."/>
            <person name="Grigoriev I.V."/>
            <person name="Martin F."/>
            <person name="Rosso M.N."/>
        </authorList>
    </citation>
    <scope>NUCLEOTIDE SEQUENCE</scope>
    <source>
        <strain evidence="1">CBS 384.51</strain>
    </source>
</reference>